<sequence>MWSEVTARVNYPSKTALVELGDEEEEDMEDNTSKYCVSKRHRGTDFTQDPGYN</sequence>
<proteinExistence type="predicted"/>
<gene>
    <name evidence="1" type="ORF">FQN60_001676</name>
</gene>
<evidence type="ECO:0000313" key="2">
    <source>
        <dbReference type="Proteomes" id="UP000327493"/>
    </source>
</evidence>
<name>A0A5J5DBY1_9PERO</name>
<comment type="caution">
    <text evidence="1">The sequence shown here is derived from an EMBL/GenBank/DDBJ whole genome shotgun (WGS) entry which is preliminary data.</text>
</comment>
<organism evidence="1 2">
    <name type="scientific">Etheostoma spectabile</name>
    <name type="common">orangethroat darter</name>
    <dbReference type="NCBI Taxonomy" id="54343"/>
    <lineage>
        <taxon>Eukaryota</taxon>
        <taxon>Metazoa</taxon>
        <taxon>Chordata</taxon>
        <taxon>Craniata</taxon>
        <taxon>Vertebrata</taxon>
        <taxon>Euteleostomi</taxon>
        <taxon>Actinopterygii</taxon>
        <taxon>Neopterygii</taxon>
        <taxon>Teleostei</taxon>
        <taxon>Neoteleostei</taxon>
        <taxon>Acanthomorphata</taxon>
        <taxon>Eupercaria</taxon>
        <taxon>Perciformes</taxon>
        <taxon>Percoidei</taxon>
        <taxon>Percidae</taxon>
        <taxon>Etheostomatinae</taxon>
        <taxon>Etheostoma</taxon>
    </lineage>
</organism>
<protein>
    <submittedName>
        <fullName evidence="1">Uncharacterized protein</fullName>
    </submittedName>
</protein>
<keyword evidence="2" id="KW-1185">Reference proteome</keyword>
<accession>A0A5J5DBY1</accession>
<dbReference type="Proteomes" id="UP000327493">
    <property type="component" value="Chromosome 7"/>
</dbReference>
<dbReference type="EMBL" id="VOFY01000007">
    <property type="protein sequence ID" value="KAA8590733.1"/>
    <property type="molecule type" value="Genomic_DNA"/>
</dbReference>
<reference evidence="1 2" key="1">
    <citation type="submission" date="2019-08" db="EMBL/GenBank/DDBJ databases">
        <title>A chromosome-level genome assembly, high-density linkage maps, and genome scans reveal the genomic architecture of hybrid incompatibilities underlying speciation via character displacement in darters (Percidae: Etheostominae).</title>
        <authorList>
            <person name="Moran R.L."/>
            <person name="Catchen J.M."/>
            <person name="Fuller R.C."/>
        </authorList>
    </citation>
    <scope>NUCLEOTIDE SEQUENCE [LARGE SCALE GENOMIC DNA]</scope>
    <source>
        <strain evidence="1">EspeVRDwgs_2016</strain>
        <tissue evidence="1">Muscle</tissue>
    </source>
</reference>
<evidence type="ECO:0000313" key="1">
    <source>
        <dbReference type="EMBL" id="KAA8590733.1"/>
    </source>
</evidence>
<dbReference type="AlphaFoldDB" id="A0A5J5DBY1"/>